<dbReference type="Proteomes" id="UP000199656">
    <property type="component" value="Unassembled WGS sequence"/>
</dbReference>
<organism evidence="3 4">
    <name type="scientific">Chitinophaga terrae</name>
    <name type="common">ex Kim and Jung 2007</name>
    <dbReference type="NCBI Taxonomy" id="408074"/>
    <lineage>
        <taxon>Bacteria</taxon>
        <taxon>Pseudomonadati</taxon>
        <taxon>Bacteroidota</taxon>
        <taxon>Chitinophagia</taxon>
        <taxon>Chitinophagales</taxon>
        <taxon>Chitinophagaceae</taxon>
        <taxon>Chitinophaga</taxon>
    </lineage>
</organism>
<gene>
    <name evidence="3" type="ORF">SAMN05660909_05180</name>
</gene>
<dbReference type="PANTHER" id="PTHR46825:SF9">
    <property type="entry name" value="BETA-LACTAMASE-RELATED DOMAIN-CONTAINING PROTEIN"/>
    <property type="match status" value="1"/>
</dbReference>
<evidence type="ECO:0000313" key="3">
    <source>
        <dbReference type="EMBL" id="SEB07441.1"/>
    </source>
</evidence>
<dbReference type="InterPro" id="IPR001466">
    <property type="entry name" value="Beta-lactam-related"/>
</dbReference>
<dbReference type="AlphaFoldDB" id="A0A1H4GDT5"/>
<feature type="domain" description="Beta-lactamase-related" evidence="2">
    <location>
        <begin position="38"/>
        <end position="345"/>
    </location>
</feature>
<name>A0A1H4GDT5_9BACT</name>
<dbReference type="OrthoDB" id="9793489at2"/>
<accession>A0A1H4GDT5</accession>
<keyword evidence="1" id="KW-0732">Signal</keyword>
<dbReference type="Gene3D" id="3.40.710.10">
    <property type="entry name" value="DD-peptidase/beta-lactamase superfamily"/>
    <property type="match status" value="1"/>
</dbReference>
<sequence length="363" mass="40972">MKKLINTVFILFILSPVVIAQAYRANKDASDSKVSQADSLFKSYNTRNTSAISAMVIKDGKIIYNHSFGLADIENKVPATPLTNYRIASVTKQFTAMCIMMLKEDGKLALDDKLNKFFPSLPGYTSNITIQQMLNHTSGLPDYGDLVSPGITRPLNDTDVLHLLEKTEKRVFEPGARFAYSNTAYVLLGLIIEKVSGMPFKDFLRKRVFIPLNMRQTTVNSQTDSIPNRAYGYNLRDGRLKKEDQSLYSYLLGDGGIYSSVADFYKWDQALYTNKLVKPATLKEIFTQSSRENPMQAYGYGWYIDEKFGKKRVSHSGGTTGFSSFYVRYPAIRFSIIVFANQDEGVTLEPIVNAIENIYLNEQ</sequence>
<protein>
    <submittedName>
        <fullName evidence="3">CubicO group peptidase, beta-lactamase class C family</fullName>
    </submittedName>
</protein>
<dbReference type="STRING" id="408074.SAMN05660909_05180"/>
<dbReference type="EMBL" id="FNRL01000037">
    <property type="protein sequence ID" value="SEB07441.1"/>
    <property type="molecule type" value="Genomic_DNA"/>
</dbReference>
<dbReference type="InterPro" id="IPR050491">
    <property type="entry name" value="AmpC-like"/>
</dbReference>
<proteinExistence type="predicted"/>
<feature type="chain" id="PRO_5011610378" evidence="1">
    <location>
        <begin position="21"/>
        <end position="363"/>
    </location>
</feature>
<evidence type="ECO:0000313" key="4">
    <source>
        <dbReference type="Proteomes" id="UP000199656"/>
    </source>
</evidence>
<reference evidence="4" key="1">
    <citation type="submission" date="2016-10" db="EMBL/GenBank/DDBJ databases">
        <authorList>
            <person name="Varghese N."/>
            <person name="Submissions S."/>
        </authorList>
    </citation>
    <scope>NUCLEOTIDE SEQUENCE [LARGE SCALE GENOMIC DNA]</scope>
    <source>
        <strain evidence="4">DSM 23920</strain>
    </source>
</reference>
<feature type="signal peptide" evidence="1">
    <location>
        <begin position="1"/>
        <end position="20"/>
    </location>
</feature>
<keyword evidence="4" id="KW-1185">Reference proteome</keyword>
<evidence type="ECO:0000256" key="1">
    <source>
        <dbReference type="SAM" id="SignalP"/>
    </source>
</evidence>
<dbReference type="RefSeq" id="WP_089765556.1">
    <property type="nucleotide sequence ID" value="NZ_BKAT01000060.1"/>
</dbReference>
<dbReference type="PANTHER" id="PTHR46825">
    <property type="entry name" value="D-ALANYL-D-ALANINE-CARBOXYPEPTIDASE/ENDOPEPTIDASE AMPH"/>
    <property type="match status" value="1"/>
</dbReference>
<dbReference type="SUPFAM" id="SSF56601">
    <property type="entry name" value="beta-lactamase/transpeptidase-like"/>
    <property type="match status" value="1"/>
</dbReference>
<dbReference type="InterPro" id="IPR012338">
    <property type="entry name" value="Beta-lactam/transpept-like"/>
</dbReference>
<evidence type="ECO:0000259" key="2">
    <source>
        <dbReference type="Pfam" id="PF00144"/>
    </source>
</evidence>
<dbReference type="Pfam" id="PF00144">
    <property type="entry name" value="Beta-lactamase"/>
    <property type="match status" value="1"/>
</dbReference>